<feature type="compositionally biased region" description="Pro residues" evidence="1">
    <location>
        <begin position="279"/>
        <end position="288"/>
    </location>
</feature>
<gene>
    <name evidence="3" type="ORF">DQX05_11770</name>
</gene>
<feature type="compositionally biased region" description="Polar residues" evidence="1">
    <location>
        <begin position="267"/>
        <end position="278"/>
    </location>
</feature>
<proteinExistence type="predicted"/>
<comment type="caution">
    <text evidence="3">The sequence shown here is derived from an EMBL/GenBank/DDBJ whole genome shotgun (WGS) entry which is preliminary data.</text>
</comment>
<evidence type="ECO:0000256" key="2">
    <source>
        <dbReference type="SAM" id="SignalP"/>
    </source>
</evidence>
<dbReference type="RefSeq" id="WP_119793765.1">
    <property type="nucleotide sequence ID" value="NZ_QYZD01000009.1"/>
</dbReference>
<feature type="signal peptide" evidence="2">
    <location>
        <begin position="1"/>
        <end position="24"/>
    </location>
</feature>
<feature type="chain" id="PRO_5017222912" evidence="2">
    <location>
        <begin position="25"/>
        <end position="288"/>
    </location>
</feature>
<dbReference type="EMBL" id="QYZD01000009">
    <property type="protein sequence ID" value="RJG23704.1"/>
    <property type="molecule type" value="Genomic_DNA"/>
</dbReference>
<name>A0A3A3H3D5_PANTH</name>
<evidence type="ECO:0000256" key="1">
    <source>
        <dbReference type="SAM" id="MobiDB-lite"/>
    </source>
</evidence>
<evidence type="ECO:0000313" key="3">
    <source>
        <dbReference type="EMBL" id="RJG23704.1"/>
    </source>
</evidence>
<evidence type="ECO:0000313" key="4">
    <source>
        <dbReference type="Proteomes" id="UP000266177"/>
    </source>
</evidence>
<dbReference type="Proteomes" id="UP000266177">
    <property type="component" value="Unassembled WGS sequence"/>
</dbReference>
<keyword evidence="2" id="KW-0732">Signal</keyword>
<dbReference type="OrthoDB" id="2582177at2"/>
<reference evidence="3 4" key="1">
    <citation type="submission" date="2018-09" db="EMBL/GenBank/DDBJ databases">
        <title>Paenibacillus SK2017-BO5.</title>
        <authorList>
            <person name="Piskunova J.V."/>
            <person name="Dubiley S.A."/>
            <person name="Severinov K.V."/>
        </authorList>
    </citation>
    <scope>NUCLEOTIDE SEQUENCE [LARGE SCALE GENOMIC DNA]</scope>
    <source>
        <strain evidence="3 4">BO5</strain>
    </source>
</reference>
<dbReference type="AlphaFoldDB" id="A0A3A3H3D5"/>
<feature type="region of interest" description="Disordered" evidence="1">
    <location>
        <begin position="267"/>
        <end position="288"/>
    </location>
</feature>
<protein>
    <submittedName>
        <fullName evidence="3">Uncharacterized protein</fullName>
    </submittedName>
</protein>
<sequence>MRIVKKALFLLLMSVMALGSTVLAESGKVKIIDPKPITMLESSTIYRESPPSDKLVRVEKVADLRGIDKLTGEVINEQALKESLLEYYNSDRNNHIEDIQNVDSIVAKIKTSNKNFRNVASMYSDGQVVKEGWSKEPKLTSSQYYLHYSTSWITEDNYRSDVEITATYTQTLKVSYNMGFTGAVEIKNKFGFSTSKGVEQTSTISKGATVPAWTVWGTRPYIKYRTDNYSGEYVLTIYAGGSLNNYYYTKTGSNNVLLTKSNEYWSRQNTSKSTSARTPSPPTGAPKA</sequence>
<organism evidence="3 4">
    <name type="scientific">Paenibacillus thiaminolyticus</name>
    <name type="common">Bacillus thiaminolyticus</name>
    <dbReference type="NCBI Taxonomy" id="49283"/>
    <lineage>
        <taxon>Bacteria</taxon>
        <taxon>Bacillati</taxon>
        <taxon>Bacillota</taxon>
        <taxon>Bacilli</taxon>
        <taxon>Bacillales</taxon>
        <taxon>Paenibacillaceae</taxon>
        <taxon>Paenibacillus</taxon>
    </lineage>
</organism>
<accession>A0A3A3H3D5</accession>